<proteinExistence type="predicted"/>
<reference evidence="1" key="1">
    <citation type="submission" date="2023-04" db="EMBL/GenBank/DDBJ databases">
        <title>Draft Genome sequencing of Naganishia species isolated from polar environments using Oxford Nanopore Technology.</title>
        <authorList>
            <person name="Leo P."/>
            <person name="Venkateswaran K."/>
        </authorList>
    </citation>
    <scope>NUCLEOTIDE SEQUENCE</scope>
    <source>
        <strain evidence="1">DBVPG 5303</strain>
    </source>
</reference>
<accession>A0ACC2XWM7</accession>
<dbReference type="EMBL" id="JASBWV010000003">
    <property type="protein sequence ID" value="KAJ9127082.1"/>
    <property type="molecule type" value="Genomic_DNA"/>
</dbReference>
<keyword evidence="2" id="KW-1185">Reference proteome</keyword>
<evidence type="ECO:0000313" key="1">
    <source>
        <dbReference type="EMBL" id="KAJ9127082.1"/>
    </source>
</evidence>
<gene>
    <name evidence="1" type="ORF">QFC24_001317</name>
</gene>
<sequence length="324" mass="36086">MLRLPGRLALGSLPSKLAVVVLLFGATGALAARKNSEFCAKDPFNDICNPLRYIPVLWAAVLSLSLYFLVSILLTIQLYRYGGKWLLCLVIGAYCEGLGLTMRIPFRSNPHSTGIYIVEYLFVVLSPCAFLAADYILLGRITNHLNGHKHLKPINPNKIMRIFVGSDICTFLVQAAGGGLSTAQDSKLRDVGSKVFLAGIALQLASFAFFTVVYLMFFWRVWKHDAVIWNQRGWKSLYLALGWTCIMFLLPLWLGISAYVWFWPPKYLTDDNRITAPISSGDDIEYTSDVPVVAPIETSNSHLASLEPSVREKAGLVDMEKRST</sequence>
<name>A0ACC2XWM7_9TREE</name>
<organism evidence="1 2">
    <name type="scientific">Naganishia onofrii</name>
    <dbReference type="NCBI Taxonomy" id="1851511"/>
    <lineage>
        <taxon>Eukaryota</taxon>
        <taxon>Fungi</taxon>
        <taxon>Dikarya</taxon>
        <taxon>Basidiomycota</taxon>
        <taxon>Agaricomycotina</taxon>
        <taxon>Tremellomycetes</taxon>
        <taxon>Filobasidiales</taxon>
        <taxon>Filobasidiaceae</taxon>
        <taxon>Naganishia</taxon>
    </lineage>
</organism>
<protein>
    <submittedName>
        <fullName evidence="1">Uncharacterized protein</fullName>
    </submittedName>
</protein>
<dbReference type="Proteomes" id="UP001234202">
    <property type="component" value="Unassembled WGS sequence"/>
</dbReference>
<evidence type="ECO:0000313" key="2">
    <source>
        <dbReference type="Proteomes" id="UP001234202"/>
    </source>
</evidence>
<comment type="caution">
    <text evidence="1">The sequence shown here is derived from an EMBL/GenBank/DDBJ whole genome shotgun (WGS) entry which is preliminary data.</text>
</comment>